<dbReference type="AlphaFoldDB" id="A0A921IKX4"/>
<dbReference type="EMBL" id="DYVE01000217">
    <property type="protein sequence ID" value="HJG28623.1"/>
    <property type="molecule type" value="Genomic_DNA"/>
</dbReference>
<reference evidence="5" key="1">
    <citation type="journal article" date="2021" name="PeerJ">
        <title>Extensive microbial diversity within the chicken gut microbiome revealed by metagenomics and culture.</title>
        <authorList>
            <person name="Gilroy R."/>
            <person name="Ravi A."/>
            <person name="Getino M."/>
            <person name="Pursley I."/>
            <person name="Horton D.L."/>
            <person name="Alikhan N.F."/>
            <person name="Baker D."/>
            <person name="Gharbi K."/>
            <person name="Hall N."/>
            <person name="Watson M."/>
            <person name="Adriaenssens E.M."/>
            <person name="Foster-Nyarko E."/>
            <person name="Jarju S."/>
            <person name="Secka A."/>
            <person name="Antonio M."/>
            <person name="Oren A."/>
            <person name="Chaudhuri R.R."/>
            <person name="La Ragione R."/>
            <person name="Hildebrand F."/>
            <person name="Pallen M.J."/>
        </authorList>
    </citation>
    <scope>NUCLEOTIDE SEQUENCE</scope>
    <source>
        <strain evidence="5">ChiBcec21-2208</strain>
    </source>
</reference>
<dbReference type="Gene3D" id="3.40.50.1780">
    <property type="match status" value="1"/>
</dbReference>
<sequence length="148" mass="15864">MNHLPLSVRVAIEADNPSIVRWEEKCIRCGMCKEACTNLMGVHGSYTLEQTGGKALCIYCGQCANVCPVDSITERDETPQVQKAIADPDKVVVVSTSPAVRAALGEEFGMEPGAFVEGKMVALLRALGVDYVLDTNFAADLTIVEEAS</sequence>
<evidence type="ECO:0000256" key="1">
    <source>
        <dbReference type="ARBA" id="ARBA00022723"/>
    </source>
</evidence>
<keyword evidence="3" id="KW-0411">Iron-sulfur</keyword>
<feature type="domain" description="4Fe-4S ferredoxin-type" evidence="4">
    <location>
        <begin position="17"/>
        <end position="36"/>
    </location>
</feature>
<protein>
    <submittedName>
        <fullName evidence="5">4Fe-4S binding protein</fullName>
    </submittedName>
</protein>
<comment type="caution">
    <text evidence="5">The sequence shown here is derived from an EMBL/GenBank/DDBJ whole genome shotgun (WGS) entry which is preliminary data.</text>
</comment>
<keyword evidence="2" id="KW-0408">Iron</keyword>
<evidence type="ECO:0000256" key="2">
    <source>
        <dbReference type="ARBA" id="ARBA00023004"/>
    </source>
</evidence>
<name>A0A921IKX4_9FIRM</name>
<evidence type="ECO:0000313" key="6">
    <source>
        <dbReference type="Proteomes" id="UP000782880"/>
    </source>
</evidence>
<keyword evidence="1" id="KW-0479">Metal-binding</keyword>
<dbReference type="InterPro" id="IPR050340">
    <property type="entry name" value="Cytosolic_Fe-S_CAF"/>
</dbReference>
<dbReference type="Pfam" id="PF00037">
    <property type="entry name" value="Fer4"/>
    <property type="match status" value="1"/>
</dbReference>
<accession>A0A921IKX4</accession>
<dbReference type="Gene3D" id="3.30.70.20">
    <property type="match status" value="1"/>
</dbReference>
<proteinExistence type="predicted"/>
<reference evidence="5" key="2">
    <citation type="submission" date="2021-09" db="EMBL/GenBank/DDBJ databases">
        <authorList>
            <person name="Gilroy R."/>
        </authorList>
    </citation>
    <scope>NUCLEOTIDE SEQUENCE</scope>
    <source>
        <strain evidence="5">ChiBcec21-2208</strain>
    </source>
</reference>
<evidence type="ECO:0000313" key="5">
    <source>
        <dbReference type="EMBL" id="HJG28623.1"/>
    </source>
</evidence>
<dbReference type="PANTHER" id="PTHR11615">
    <property type="entry name" value="NITRATE, FORMATE, IRON DEHYDROGENASE"/>
    <property type="match status" value="1"/>
</dbReference>
<dbReference type="Proteomes" id="UP000782880">
    <property type="component" value="Unassembled WGS sequence"/>
</dbReference>
<dbReference type="Pfam" id="PF02906">
    <property type="entry name" value="Fe_hyd_lg_C"/>
    <property type="match status" value="1"/>
</dbReference>
<gene>
    <name evidence="5" type="ORF">K8V20_08280</name>
</gene>
<organism evidence="5 6">
    <name type="scientific">Subdoligranulum variabile</name>
    <dbReference type="NCBI Taxonomy" id="214851"/>
    <lineage>
        <taxon>Bacteria</taxon>
        <taxon>Bacillati</taxon>
        <taxon>Bacillota</taxon>
        <taxon>Clostridia</taxon>
        <taxon>Eubacteriales</taxon>
        <taxon>Oscillospiraceae</taxon>
        <taxon>Subdoligranulum</taxon>
    </lineage>
</organism>
<feature type="non-terminal residue" evidence="5">
    <location>
        <position position="148"/>
    </location>
</feature>
<dbReference type="SUPFAM" id="SSF54862">
    <property type="entry name" value="4Fe-4S ferredoxins"/>
    <property type="match status" value="1"/>
</dbReference>
<dbReference type="InterPro" id="IPR004108">
    <property type="entry name" value="Fe_hydrogenase_lsu_C"/>
</dbReference>
<dbReference type="PROSITE" id="PS00198">
    <property type="entry name" value="4FE4S_FER_1"/>
    <property type="match status" value="1"/>
</dbReference>
<dbReference type="InterPro" id="IPR017900">
    <property type="entry name" value="4Fe4S_Fe_S_CS"/>
</dbReference>
<dbReference type="Pfam" id="PF12800">
    <property type="entry name" value="Fer4_4"/>
    <property type="match status" value="1"/>
</dbReference>
<dbReference type="GO" id="GO:0046872">
    <property type="term" value="F:metal ion binding"/>
    <property type="evidence" value="ECO:0007669"/>
    <property type="project" value="UniProtKB-KW"/>
</dbReference>
<feature type="domain" description="4Fe-4S ferredoxin-type" evidence="4">
    <location>
        <begin position="44"/>
        <end position="77"/>
    </location>
</feature>
<dbReference type="GO" id="GO:0051536">
    <property type="term" value="F:iron-sulfur cluster binding"/>
    <property type="evidence" value="ECO:0007669"/>
    <property type="project" value="UniProtKB-KW"/>
</dbReference>
<dbReference type="PROSITE" id="PS51379">
    <property type="entry name" value="4FE4S_FER_2"/>
    <property type="match status" value="2"/>
</dbReference>
<evidence type="ECO:0000259" key="4">
    <source>
        <dbReference type="PROSITE" id="PS51379"/>
    </source>
</evidence>
<evidence type="ECO:0000256" key="3">
    <source>
        <dbReference type="ARBA" id="ARBA00023014"/>
    </source>
</evidence>
<dbReference type="InterPro" id="IPR017896">
    <property type="entry name" value="4Fe4S_Fe-S-bd"/>
</dbReference>